<dbReference type="Pfam" id="PF00685">
    <property type="entry name" value="Sulfotransfer_1"/>
    <property type="match status" value="1"/>
</dbReference>
<dbReference type="PANTHER" id="PTHR11783">
    <property type="entry name" value="SULFOTRANSFERASE SULT"/>
    <property type="match status" value="1"/>
</dbReference>
<name>A0A7K8FDJ4_9CORV</name>
<keyword evidence="2 3" id="KW-0808">Transferase</keyword>
<dbReference type="Gene3D" id="3.40.50.300">
    <property type="entry name" value="P-loop containing nucleotide triphosphate hydrolases"/>
    <property type="match status" value="1"/>
</dbReference>
<dbReference type="InterPro" id="IPR027417">
    <property type="entry name" value="P-loop_NTPase"/>
</dbReference>
<protein>
    <recommendedName>
        <fullName evidence="3">Sulfotransferase</fullName>
        <ecNumber evidence="3">2.8.2.-</ecNumber>
    </recommendedName>
</protein>
<dbReference type="EC" id="2.8.2.-" evidence="3"/>
<dbReference type="SUPFAM" id="SSF52540">
    <property type="entry name" value="P-loop containing nucleoside triphosphate hydrolases"/>
    <property type="match status" value="1"/>
</dbReference>
<evidence type="ECO:0000313" key="6">
    <source>
        <dbReference type="Proteomes" id="UP000548317"/>
    </source>
</evidence>
<dbReference type="EMBL" id="VZTI01002858">
    <property type="protein sequence ID" value="NXB61704.1"/>
    <property type="molecule type" value="Genomic_DNA"/>
</dbReference>
<evidence type="ECO:0000256" key="2">
    <source>
        <dbReference type="ARBA" id="ARBA00022679"/>
    </source>
</evidence>
<evidence type="ECO:0000256" key="1">
    <source>
        <dbReference type="ARBA" id="ARBA00005771"/>
    </source>
</evidence>
<dbReference type="AlphaFoldDB" id="A0A7K8FDJ4"/>
<reference evidence="5 6" key="1">
    <citation type="submission" date="2019-09" db="EMBL/GenBank/DDBJ databases">
        <title>Bird 10,000 Genomes (B10K) Project - Family phase.</title>
        <authorList>
            <person name="Zhang G."/>
        </authorList>
    </citation>
    <scope>NUCLEOTIDE SEQUENCE [LARGE SCALE GENOMIC DNA]</scope>
    <source>
        <strain evidence="5">B10K-DU-029-33</strain>
        <tissue evidence="5">Heart</tissue>
    </source>
</reference>
<feature type="non-terminal residue" evidence="5">
    <location>
        <position position="1"/>
    </location>
</feature>
<proteinExistence type="inferred from homology"/>
<comment type="similarity">
    <text evidence="1 3">Belongs to the sulfotransferase 1 family.</text>
</comment>
<accession>A0A7K8FDJ4</accession>
<feature type="domain" description="Sulfotransferase" evidence="4">
    <location>
        <begin position="2"/>
        <end position="193"/>
    </location>
</feature>
<keyword evidence="6" id="KW-1185">Reference proteome</keyword>
<evidence type="ECO:0000313" key="5">
    <source>
        <dbReference type="EMBL" id="NXB61704.1"/>
    </source>
</evidence>
<comment type="caution">
    <text evidence="5">The sequence shown here is derived from an EMBL/GenBank/DDBJ whole genome shotgun (WGS) entry which is preliminary data.</text>
</comment>
<gene>
    <name evidence="5" type="primary">Sult6b1_3</name>
    <name evidence="5" type="ORF">STRCIN_R01129</name>
</gene>
<organism evidence="5 6">
    <name type="scientific">Struthidea cinerea</name>
    <dbReference type="NCBI Taxonomy" id="181839"/>
    <lineage>
        <taxon>Eukaryota</taxon>
        <taxon>Metazoa</taxon>
        <taxon>Chordata</taxon>
        <taxon>Craniata</taxon>
        <taxon>Vertebrata</taxon>
        <taxon>Euteleostomi</taxon>
        <taxon>Archelosauria</taxon>
        <taxon>Archosauria</taxon>
        <taxon>Dinosauria</taxon>
        <taxon>Saurischia</taxon>
        <taxon>Theropoda</taxon>
        <taxon>Coelurosauria</taxon>
        <taxon>Aves</taxon>
        <taxon>Neognathae</taxon>
        <taxon>Neoaves</taxon>
        <taxon>Telluraves</taxon>
        <taxon>Australaves</taxon>
        <taxon>Passeriformes</taxon>
        <taxon>Corvoidea</taxon>
        <taxon>Corcoracidae</taxon>
        <taxon>Struthidea</taxon>
    </lineage>
</organism>
<dbReference type="InterPro" id="IPR000863">
    <property type="entry name" value="Sulfotransferase_dom"/>
</dbReference>
<evidence type="ECO:0000259" key="4">
    <source>
        <dbReference type="Pfam" id="PF00685"/>
    </source>
</evidence>
<dbReference type="Proteomes" id="UP000548317">
    <property type="component" value="Unassembled WGS sequence"/>
</dbReference>
<feature type="non-terminal residue" evidence="5">
    <location>
        <position position="216"/>
    </location>
</feature>
<dbReference type="GO" id="GO:0008146">
    <property type="term" value="F:sulfotransferase activity"/>
    <property type="evidence" value="ECO:0007669"/>
    <property type="project" value="InterPro"/>
</dbReference>
<evidence type="ECO:0000256" key="3">
    <source>
        <dbReference type="RuleBase" id="RU361155"/>
    </source>
</evidence>
<sequence length="216" mass="24679">IPFLRILLTHLNYDYLPKSIFKEKGKIVVLFRNPKDTAVSFFHFHNDVPSVPSYSSRDEFFSGFMTDLSYQCFFLFFTVGWGSCFDPALTWNKHTEDENTMVIIYEDLKGREHIACLTFTVLLSEPVKQIAEFFGLSPTAEQIQAIAERDTFQPVSVKAQETHGAVGSILFHKGVFGDWKNVFAEAQNQKLAAKFTVCLQVTKLGVKFKYDVYCKA</sequence>